<name>A0AAW6FRQ5_9FIRM</name>
<feature type="compositionally biased region" description="Polar residues" evidence="2">
    <location>
        <begin position="85"/>
        <end position="111"/>
    </location>
</feature>
<protein>
    <submittedName>
        <fullName evidence="3">Uncharacterized protein</fullName>
    </submittedName>
</protein>
<proteinExistence type="predicted"/>
<organism evidence="3 4">
    <name type="scientific">Faecalitalea cylindroides</name>
    <dbReference type="NCBI Taxonomy" id="39483"/>
    <lineage>
        <taxon>Bacteria</taxon>
        <taxon>Bacillati</taxon>
        <taxon>Bacillota</taxon>
        <taxon>Erysipelotrichia</taxon>
        <taxon>Erysipelotrichales</taxon>
        <taxon>Erysipelotrichaceae</taxon>
        <taxon>Faecalitalea</taxon>
    </lineage>
</organism>
<evidence type="ECO:0000256" key="1">
    <source>
        <dbReference type="SAM" id="Coils"/>
    </source>
</evidence>
<feature type="compositionally biased region" description="Acidic residues" evidence="2">
    <location>
        <begin position="112"/>
        <end position="122"/>
    </location>
</feature>
<accession>A0AAW6FRQ5</accession>
<comment type="caution">
    <text evidence="3">The sequence shown here is derived from an EMBL/GenBank/DDBJ whole genome shotgun (WGS) entry which is preliminary data.</text>
</comment>
<reference evidence="3" key="1">
    <citation type="submission" date="2023-01" db="EMBL/GenBank/DDBJ databases">
        <title>Human gut microbiome strain richness.</title>
        <authorList>
            <person name="Chen-Liaw A."/>
        </authorList>
    </citation>
    <scope>NUCLEOTIDE SEQUENCE</scope>
    <source>
        <strain evidence="3">D55st1_G4_D55t1_190419</strain>
    </source>
</reference>
<dbReference type="AlphaFoldDB" id="A0AAW6FRQ5"/>
<sequence>MTKRQSVASLHRQKMNMFKRQKERLMAEKENYQKKVMKLDKDIKEINTTIEALEKKYNKVLQLEAEIAKVQDSYYDFADSISNNNARKGNEISSNQEGGNAATLQENTSNEDSVDMFSDDAF</sequence>
<evidence type="ECO:0000313" key="3">
    <source>
        <dbReference type="EMBL" id="MDC0827984.1"/>
    </source>
</evidence>
<evidence type="ECO:0000313" key="4">
    <source>
        <dbReference type="Proteomes" id="UP001220658"/>
    </source>
</evidence>
<feature type="region of interest" description="Disordered" evidence="2">
    <location>
        <begin position="85"/>
        <end position="122"/>
    </location>
</feature>
<gene>
    <name evidence="3" type="ORF">POG00_04580</name>
</gene>
<feature type="coiled-coil region" evidence="1">
    <location>
        <begin position="15"/>
        <end position="73"/>
    </location>
</feature>
<evidence type="ECO:0000256" key="2">
    <source>
        <dbReference type="SAM" id="MobiDB-lite"/>
    </source>
</evidence>
<dbReference type="EMBL" id="JAQNCK010000009">
    <property type="protein sequence ID" value="MDC0827984.1"/>
    <property type="molecule type" value="Genomic_DNA"/>
</dbReference>
<dbReference type="RefSeq" id="WP_195191159.1">
    <property type="nucleotide sequence ID" value="NZ_JADMUL010000011.1"/>
</dbReference>
<keyword evidence="1" id="KW-0175">Coiled coil</keyword>
<dbReference type="Proteomes" id="UP001220658">
    <property type="component" value="Unassembled WGS sequence"/>
</dbReference>